<feature type="transmembrane region" description="Helical" evidence="9">
    <location>
        <begin position="883"/>
        <end position="905"/>
    </location>
</feature>
<comment type="similarity">
    <text evidence="2 9">Belongs to the anion exchanger (TC 2.A.31) family.</text>
</comment>
<comment type="subcellular location">
    <subcellularLocation>
        <location evidence="1">Cell membrane</location>
        <topology evidence="1">Multi-pass membrane protein</topology>
    </subcellularLocation>
    <subcellularLocation>
        <location evidence="9">Membrane</location>
        <topology evidence="9">Multi-pass membrane protein</topology>
    </subcellularLocation>
</comment>
<evidence type="ECO:0000256" key="4">
    <source>
        <dbReference type="ARBA" id="ARBA00022475"/>
    </source>
</evidence>
<dbReference type="InterPro" id="IPR013769">
    <property type="entry name" value="Band3_cytoplasmic_dom"/>
</dbReference>
<keyword evidence="4" id="KW-1003">Cell membrane</keyword>
<keyword evidence="7 9" id="KW-0406">Ion transport</keyword>
<dbReference type="Gene3D" id="1.10.287.570">
    <property type="entry name" value="Helical hairpin bin"/>
    <property type="match status" value="1"/>
</dbReference>
<feature type="domain" description="Band 3 cytoplasmic" evidence="12">
    <location>
        <begin position="467"/>
        <end position="812"/>
    </location>
</feature>
<feature type="transmembrane region" description="Helical" evidence="9">
    <location>
        <begin position="968"/>
        <end position="993"/>
    </location>
</feature>
<dbReference type="InterPro" id="IPR003020">
    <property type="entry name" value="HCO3_transpt_euk"/>
</dbReference>
<evidence type="ECO:0000256" key="8">
    <source>
        <dbReference type="ARBA" id="ARBA00023136"/>
    </source>
</evidence>
<feature type="transmembrane region" description="Helical" evidence="9">
    <location>
        <begin position="1049"/>
        <end position="1066"/>
    </location>
</feature>
<feature type="transmembrane region" description="Helical" evidence="9">
    <location>
        <begin position="1140"/>
        <end position="1159"/>
    </location>
</feature>
<dbReference type="NCBIfam" id="TIGR00834">
    <property type="entry name" value="ae"/>
    <property type="match status" value="1"/>
</dbReference>
<dbReference type="InterPro" id="IPR011531">
    <property type="entry name" value="HCO3_transpt-like_TM_dom"/>
</dbReference>
<evidence type="ECO:0000256" key="7">
    <source>
        <dbReference type="ARBA" id="ARBA00023065"/>
    </source>
</evidence>
<keyword evidence="8 9" id="KW-0472">Membrane</keyword>
<evidence type="ECO:0000256" key="6">
    <source>
        <dbReference type="ARBA" id="ARBA00022989"/>
    </source>
</evidence>
<keyword evidence="6 9" id="KW-1133">Transmembrane helix</keyword>
<feature type="transmembrane region" description="Helical" evidence="9">
    <location>
        <begin position="1086"/>
        <end position="1105"/>
    </location>
</feature>
<name>A0ABM4C4M0_HYDVU</name>
<sequence>MEDSVDVTTNKENLLDFPIESHNEGHQSDNEVGINVIQKFQSCEANVNNTIEKLGSLKDCFIISNINNCDEVYSSVEIKDMGKPKECIAEQRKDSLDKAIYESSFIDESQILNIQEDSLIKAEQFDPKDYTSKSINTHKHISEIFLDTPVNFNGVVLDRSFLTESCTTNDTEEEKQGLWFKDDLLLSSDLVCMNNHCNKEEYDKILSYEHEFAVPTVIEPLNLSLDKKIAYSDFNFDETDFKDRRSSSINQLKFKKKKRKHANIKKIKRIKHNSRNEQRTDEVFIKDNAKTFVEKKMDDDKSIDLEQKGGYDHEKISKLSKVNELSRSNSDVTNIGSNKRKHSKKTVHNKKHNHVRHHRHKIVGSQENSLESRILSGIKTLKDEHRAIQELTSEIKKDFRKEEIDEIYSHRYGYFAGLSRQLYGKHVSKSGMTTHINIEKFDNSKKVFEKPDVHIRMIDDLNLSPREGFVELEELTATDNNELQWKERARWLKFEEDIEKNERWGKPHVASLSFRSLLELRRGVERGTVLLNLESYDLPSIFESVVDNMIITDQVHHSMRDKLISILLSKHCHQHQRTAGLRPKNSASTSSMANELVIKNSLNNDKLEESDIVEADHVGFVDSSNQKEKLKKIYSDDGCGHRSRKPNDYNRQLSLPTFGNNVLKKTNSSGGGEDGGFLKLSSMKFRPIIDISDESNKESDIKTKIPDGAEASSVLVATIDDLDRPAMAFVRLSKGCMLGNLSEVNIPIRFLFLILGPSSSLDYYEIGRSIATLMSDKIFHDLIYTAKNRDDILDAMNSFLDDSVVLAPGDWDRHLLLPLLQAEITEKKQQRIKLMKEKGTYKHCDDDLFLRTSKWFGGLKRDFFKKAQFYRSDFSDGLNIRCLVTIIFVFFATLAPTITFGALLGKKTEDNLGVMETLIATGLCGIIFSLFAGQPLIIIGATGPILVFEQATYMLCQYFHLDFLIWRLYIGLMVMVILWVVVALEGCFLVEYFTRFTEEVFSVLISLLFLYEAFSFIFDTFKENKIDVAKNVSFYNETFCSIKTGDNELNIGLISFLLVIGTLFIAQKLRQLRNSHFFSSNSRRVLSDFGVPIAMILMVVLNSFIKDVEIPKIKMSSSIKPTSKNRTVFFVNPVGSDIKVGWIAFAVVPAICVSILLFMETELTGVLLNKRKNKLRKSGGYNLDIFIMGGLTGLCSILGLPWMCAGSVMSIQHQNALAILSRTHAPGEKPYLLQIKEQRLTNLCIHVIIGCCIFAEYLISKIPLAVCFGVFMYLGIASLSGIQFVEQIKLIFVPMKYHPNKKYLRMVRFRSMVTYTFIQVFCLCVLFGIKLSPVAPLFPFAIMIMVFLRRFLTRVYKDEELKELDNEDDHEEFEDLDEYGTSLSI</sequence>
<evidence type="ECO:0000256" key="2">
    <source>
        <dbReference type="ARBA" id="ARBA00010993"/>
    </source>
</evidence>
<accession>A0ABM4C4M0</accession>
<dbReference type="Proteomes" id="UP001652625">
    <property type="component" value="Chromosome 06"/>
</dbReference>
<feature type="domain" description="Bicarbonate transporter-like transmembrane" evidence="11">
    <location>
        <begin position="1035"/>
        <end position="1368"/>
    </location>
</feature>
<feature type="transmembrane region" description="Helical" evidence="9">
    <location>
        <begin position="1335"/>
        <end position="1352"/>
    </location>
</feature>
<feature type="transmembrane region" description="Helical" evidence="9">
    <location>
        <begin position="917"/>
        <end position="948"/>
    </location>
</feature>
<evidence type="ECO:0000259" key="12">
    <source>
        <dbReference type="Pfam" id="PF07565"/>
    </source>
</evidence>
<feature type="compositionally biased region" description="Polar residues" evidence="10">
    <location>
        <begin position="327"/>
        <end position="337"/>
    </location>
</feature>
<evidence type="ECO:0000313" key="14">
    <source>
        <dbReference type="RefSeq" id="XP_065656521.1"/>
    </source>
</evidence>
<evidence type="ECO:0000256" key="5">
    <source>
        <dbReference type="ARBA" id="ARBA00022692"/>
    </source>
</evidence>
<reference evidence="14" key="1">
    <citation type="submission" date="2025-08" db="UniProtKB">
        <authorList>
            <consortium name="RefSeq"/>
        </authorList>
    </citation>
    <scope>IDENTIFICATION</scope>
</reference>
<dbReference type="GeneID" id="100212584"/>
<dbReference type="Pfam" id="PF00955">
    <property type="entry name" value="HCO3_cotransp"/>
    <property type="match status" value="1"/>
</dbReference>
<feature type="transmembrane region" description="Helical" evidence="9">
    <location>
        <begin position="1000"/>
        <end position="1018"/>
    </location>
</feature>
<keyword evidence="13" id="KW-1185">Reference proteome</keyword>
<proteinExistence type="inferred from homology"/>
<protein>
    <recommendedName>
        <fullName evidence="9">Anion exchange protein</fullName>
    </recommendedName>
</protein>
<evidence type="ECO:0000256" key="1">
    <source>
        <dbReference type="ARBA" id="ARBA00004651"/>
    </source>
</evidence>
<dbReference type="Pfam" id="PF07565">
    <property type="entry name" value="Band_3_cyto"/>
    <property type="match status" value="1"/>
</dbReference>
<evidence type="ECO:0000256" key="9">
    <source>
        <dbReference type="RuleBase" id="RU362035"/>
    </source>
</evidence>
<feature type="transmembrane region" description="Helical" evidence="9">
    <location>
        <begin position="1307"/>
        <end position="1329"/>
    </location>
</feature>
<feature type="region of interest" description="Disordered" evidence="10">
    <location>
        <begin position="327"/>
        <end position="358"/>
    </location>
</feature>
<dbReference type="RefSeq" id="XP_065656521.1">
    <property type="nucleotide sequence ID" value="XM_065800449.1"/>
</dbReference>
<dbReference type="PANTHER" id="PTHR11453:SF47">
    <property type="entry name" value="ANION EXCHANGE PROTEIN"/>
    <property type="match status" value="1"/>
</dbReference>
<feature type="transmembrane region" description="Helical" evidence="9">
    <location>
        <begin position="1180"/>
        <end position="1203"/>
    </location>
</feature>
<keyword evidence="3 9" id="KW-0813">Transport</keyword>
<gene>
    <name evidence="14" type="primary">LOC100212584</name>
</gene>
<dbReference type="PRINTS" id="PR01231">
    <property type="entry name" value="HCO3TRNSPORT"/>
</dbReference>
<dbReference type="Gene3D" id="3.40.930.10">
    <property type="entry name" value="Mannitol-specific EII, Chain A"/>
    <property type="match status" value="1"/>
</dbReference>
<evidence type="ECO:0000256" key="3">
    <source>
        <dbReference type="ARBA" id="ARBA00022448"/>
    </source>
</evidence>
<keyword evidence="5 9" id="KW-0812">Transmembrane</keyword>
<organism evidence="13 14">
    <name type="scientific">Hydra vulgaris</name>
    <name type="common">Hydra</name>
    <name type="synonym">Hydra attenuata</name>
    <dbReference type="NCBI Taxonomy" id="6087"/>
    <lineage>
        <taxon>Eukaryota</taxon>
        <taxon>Metazoa</taxon>
        <taxon>Cnidaria</taxon>
        <taxon>Hydrozoa</taxon>
        <taxon>Hydroidolina</taxon>
        <taxon>Anthoathecata</taxon>
        <taxon>Aplanulata</taxon>
        <taxon>Hydridae</taxon>
        <taxon>Hydra</taxon>
    </lineage>
</organism>
<dbReference type="PANTHER" id="PTHR11453">
    <property type="entry name" value="ANION EXCHANGE PROTEIN"/>
    <property type="match status" value="1"/>
</dbReference>
<dbReference type="InterPro" id="IPR016152">
    <property type="entry name" value="PTrfase/Anion_transptr"/>
</dbReference>
<feature type="compositionally biased region" description="Basic residues" evidence="10">
    <location>
        <begin position="338"/>
        <end position="358"/>
    </location>
</feature>
<dbReference type="SUPFAM" id="SSF55804">
    <property type="entry name" value="Phoshotransferase/anion transport protein"/>
    <property type="match status" value="1"/>
</dbReference>
<evidence type="ECO:0000259" key="11">
    <source>
        <dbReference type="Pfam" id="PF00955"/>
    </source>
</evidence>
<evidence type="ECO:0000313" key="13">
    <source>
        <dbReference type="Proteomes" id="UP001652625"/>
    </source>
</evidence>
<feature type="transmembrane region" description="Helical" evidence="9">
    <location>
        <begin position="1262"/>
        <end position="1286"/>
    </location>
</feature>
<evidence type="ECO:0000256" key="10">
    <source>
        <dbReference type="SAM" id="MobiDB-lite"/>
    </source>
</evidence>